<feature type="region of interest" description="Disordered" evidence="3">
    <location>
        <begin position="370"/>
        <end position="394"/>
    </location>
</feature>
<keyword evidence="5" id="KW-1185">Reference proteome</keyword>
<dbReference type="InterPro" id="IPR040265">
    <property type="entry name" value="CHUP1/IPGA1-like"/>
</dbReference>
<sequence>MGVQSQALSLYFSANPRGLSDGVSQCSLVGRATQRCINNFTSQHPKFLVRIKESKPRRTFSERQVRTLLPDFPESGGFEFMKQGTTTSITKAECKPIDMSQPTTPSRLRAPSKLKDSPKPSRAKSLSPDVNDNSKPRRSLALTKPKSGEQPLGSQKGREHEEPKVVGRPVHLPAVEQFSRPRRQRPVDPSCKKLDDDPYRKKELEDKLEKSETLIENLQSEVVYLKAELDKALGFNVELQSQNKKLTHDLAAAEAKIAALSTRDLRESIGEYKSPKFKDIQKLIANKLDSSVAKKEATIEANNVKTPSLYLPPPPPPLPIDTIPKVANVERKATPSPSPPPPPPPPRLSARATTNQKAPALVQFYHSLTKQEGKKDSSGSGNRHKAAATSAHSSIVGEIQNRSAHLLAIKSDIETKGDFINGLIEKVLAAAYMDIEDILKFVDWLDGELSSLADERAVLKHFKWPERKADAMREAAVEYRELRLLEKEISSFKDDTSIPCTAALKKITSLLDKSERSIQRLIKLRNSVLCSYQECRIPTDWMLDSGIVSKIKQASMSLAKMYMKRVTLELESIQNSDREYSQESLLLQGVKFAYRAHQFAGGLDSETLCAFEDIRQRFPGQLGGSRELLAGIPSS</sequence>
<comment type="caution">
    <text evidence="4">The sequence shown here is derived from an EMBL/GenBank/DDBJ whole genome shotgun (WGS) entry which is preliminary data.</text>
</comment>
<dbReference type="PANTHER" id="PTHR31342:SF43">
    <property type="entry name" value="F11A17.16"/>
    <property type="match status" value="1"/>
</dbReference>
<dbReference type="PANTHER" id="PTHR31342">
    <property type="entry name" value="PROTEIN CHUP1, CHLOROPLASTIC"/>
    <property type="match status" value="1"/>
</dbReference>
<dbReference type="GO" id="GO:0072699">
    <property type="term" value="P:protein localization to cortical microtubule cytoskeleton"/>
    <property type="evidence" value="ECO:0007669"/>
    <property type="project" value="TreeGrafter"/>
</dbReference>
<dbReference type="AlphaFoldDB" id="A0A8K0HP64"/>
<name>A0A8K0HP64_9ROSA</name>
<feature type="coiled-coil region" evidence="2">
    <location>
        <begin position="201"/>
        <end position="263"/>
    </location>
</feature>
<dbReference type="GO" id="GO:0055028">
    <property type="term" value="C:cortical microtubule"/>
    <property type="evidence" value="ECO:0007669"/>
    <property type="project" value="TreeGrafter"/>
</dbReference>
<feature type="region of interest" description="Disordered" evidence="3">
    <location>
        <begin position="76"/>
        <end position="198"/>
    </location>
</feature>
<evidence type="ECO:0000313" key="5">
    <source>
        <dbReference type="Proteomes" id="UP000796880"/>
    </source>
</evidence>
<feature type="compositionally biased region" description="Pro residues" evidence="3">
    <location>
        <begin position="336"/>
        <end position="347"/>
    </location>
</feature>
<accession>A0A8K0HP64</accession>
<dbReference type="Proteomes" id="UP000796880">
    <property type="component" value="Unassembled WGS sequence"/>
</dbReference>
<evidence type="ECO:0000256" key="3">
    <source>
        <dbReference type="SAM" id="MobiDB-lite"/>
    </source>
</evidence>
<dbReference type="OrthoDB" id="673648at2759"/>
<feature type="compositionally biased region" description="Basic and acidic residues" evidence="3">
    <location>
        <begin position="156"/>
        <end position="165"/>
    </location>
</feature>
<reference evidence="4" key="1">
    <citation type="submission" date="2020-03" db="EMBL/GenBank/DDBJ databases">
        <title>A high-quality chromosome-level genome assembly of a woody plant with both climbing and erect habits, Rhamnella rubrinervis.</title>
        <authorList>
            <person name="Lu Z."/>
            <person name="Yang Y."/>
            <person name="Zhu X."/>
            <person name="Sun Y."/>
        </authorList>
    </citation>
    <scope>NUCLEOTIDE SEQUENCE</scope>
    <source>
        <strain evidence="4">BYM</strain>
        <tissue evidence="4">Leaf</tissue>
    </source>
</reference>
<evidence type="ECO:0000256" key="1">
    <source>
        <dbReference type="ARBA" id="ARBA00023054"/>
    </source>
</evidence>
<evidence type="ECO:0000256" key="2">
    <source>
        <dbReference type="SAM" id="Coils"/>
    </source>
</evidence>
<evidence type="ECO:0008006" key="6">
    <source>
        <dbReference type="Google" id="ProtNLM"/>
    </source>
</evidence>
<proteinExistence type="predicted"/>
<protein>
    <recommendedName>
        <fullName evidence="6">Protein CHUP1, chloroplastic</fullName>
    </recommendedName>
</protein>
<evidence type="ECO:0000313" key="4">
    <source>
        <dbReference type="EMBL" id="KAF3456432.1"/>
    </source>
</evidence>
<dbReference type="EMBL" id="VOIH02000001">
    <property type="protein sequence ID" value="KAF3456432.1"/>
    <property type="molecule type" value="Genomic_DNA"/>
</dbReference>
<keyword evidence="1 2" id="KW-0175">Coiled coil</keyword>
<organism evidence="4 5">
    <name type="scientific">Rhamnella rubrinervis</name>
    <dbReference type="NCBI Taxonomy" id="2594499"/>
    <lineage>
        <taxon>Eukaryota</taxon>
        <taxon>Viridiplantae</taxon>
        <taxon>Streptophyta</taxon>
        <taxon>Embryophyta</taxon>
        <taxon>Tracheophyta</taxon>
        <taxon>Spermatophyta</taxon>
        <taxon>Magnoliopsida</taxon>
        <taxon>eudicotyledons</taxon>
        <taxon>Gunneridae</taxon>
        <taxon>Pentapetalae</taxon>
        <taxon>rosids</taxon>
        <taxon>fabids</taxon>
        <taxon>Rosales</taxon>
        <taxon>Rhamnaceae</taxon>
        <taxon>rhamnoid group</taxon>
        <taxon>Rhamneae</taxon>
        <taxon>Rhamnella</taxon>
    </lineage>
</organism>
<gene>
    <name evidence="4" type="ORF">FNV43_RR01082</name>
</gene>
<feature type="region of interest" description="Disordered" evidence="3">
    <location>
        <begin position="330"/>
        <end position="354"/>
    </location>
</feature>